<keyword evidence="1" id="KW-1133">Transmembrane helix</keyword>
<comment type="caution">
    <text evidence="3">The sequence shown here is derived from an EMBL/GenBank/DDBJ whole genome shotgun (WGS) entry which is preliminary data.</text>
</comment>
<dbReference type="RefSeq" id="WP_173569808.1">
    <property type="nucleotide sequence ID" value="NZ_WOSY01000006.1"/>
</dbReference>
<gene>
    <name evidence="3" type="ORF">GOB81_07635</name>
</gene>
<proteinExistence type="predicted"/>
<dbReference type="InterPro" id="IPR012495">
    <property type="entry name" value="TadE-like_dom"/>
</dbReference>
<reference evidence="3 4" key="1">
    <citation type="journal article" date="2020" name="Int. J. Syst. Evol. Microbiol.">
        <title>Novel acetic acid bacteria from cider fermentations: Acetobacter conturbans sp. nov. and Acetobacter fallax sp. nov.</title>
        <authorList>
            <person name="Sombolestani A.S."/>
            <person name="Cleenwerck I."/>
            <person name="Cnockaert M."/>
            <person name="Borremans W."/>
            <person name="Wieme A.D."/>
            <person name="De Vuyst L."/>
            <person name="Vandamme P."/>
        </authorList>
    </citation>
    <scope>NUCLEOTIDE SEQUENCE [LARGE SCALE GENOMIC DNA]</scope>
    <source>
        <strain evidence="3 4">LMG 1627</strain>
    </source>
</reference>
<evidence type="ECO:0000313" key="4">
    <source>
        <dbReference type="Proteomes" id="UP000631653"/>
    </source>
</evidence>
<sequence length="198" mass="20950">MKRSVFRKRWAHFRACRDGVAAIEFALLTPILIVMIIGGATVEEAIVVSRKVTAAAHTLANVTTQYTSVSTDDLSLVLSASTLVLEPYPSTPAKLIVSELSVTSDGTGTVVWSNAVNTTARAVGSTISVPATAVSSSSSDSSSSSSTTSTTTYLIYGEVTYDYTPRMANAYISGIQFSESLFMVPRRSDSIPLTTSST</sequence>
<evidence type="ECO:0000313" key="3">
    <source>
        <dbReference type="EMBL" id="NHN88499.1"/>
    </source>
</evidence>
<name>A0ABX0JYN2_9PROT</name>
<keyword evidence="1" id="KW-0812">Transmembrane</keyword>
<feature type="domain" description="TadE-like" evidence="2">
    <location>
        <begin position="19"/>
        <end position="58"/>
    </location>
</feature>
<protein>
    <submittedName>
        <fullName evidence="3">Pilus assembly protein</fullName>
    </submittedName>
</protein>
<keyword evidence="1" id="KW-0472">Membrane</keyword>
<keyword evidence="4" id="KW-1185">Reference proteome</keyword>
<evidence type="ECO:0000259" key="2">
    <source>
        <dbReference type="Pfam" id="PF07811"/>
    </source>
</evidence>
<organism evidence="3 4">
    <name type="scientific">Acetobacter conturbans</name>
    <dbReference type="NCBI Taxonomy" id="1737472"/>
    <lineage>
        <taxon>Bacteria</taxon>
        <taxon>Pseudomonadati</taxon>
        <taxon>Pseudomonadota</taxon>
        <taxon>Alphaproteobacteria</taxon>
        <taxon>Acetobacterales</taxon>
        <taxon>Acetobacteraceae</taxon>
        <taxon>Acetobacter</taxon>
    </lineage>
</organism>
<evidence type="ECO:0000256" key="1">
    <source>
        <dbReference type="SAM" id="Phobius"/>
    </source>
</evidence>
<dbReference type="Proteomes" id="UP000631653">
    <property type="component" value="Unassembled WGS sequence"/>
</dbReference>
<dbReference type="EMBL" id="WOSY01000006">
    <property type="protein sequence ID" value="NHN88499.1"/>
    <property type="molecule type" value="Genomic_DNA"/>
</dbReference>
<dbReference type="Pfam" id="PF07811">
    <property type="entry name" value="TadE"/>
    <property type="match status" value="1"/>
</dbReference>
<accession>A0ABX0JYN2</accession>
<feature type="transmembrane region" description="Helical" evidence="1">
    <location>
        <begin position="21"/>
        <end position="42"/>
    </location>
</feature>